<dbReference type="Proteomes" id="UP000009169">
    <property type="component" value="Unassembled WGS sequence"/>
</dbReference>
<evidence type="ECO:0000313" key="1">
    <source>
        <dbReference type="EMBL" id="EGE08243.1"/>
    </source>
</evidence>
<sequence>MDVLGQRTDPSNLIPGPAIRGEGALTDVVPPHLPNGDILTTGNPNTYAGGGELTATTNIRPASISTELAGYEGACLANLLPPLRINQSGIIKTTPLHTRPGTPHRDSFWNVVMGE</sequence>
<protein>
    <submittedName>
        <fullName evidence="1">Uncharacterized protein</fullName>
    </submittedName>
</protein>
<proteinExistence type="predicted"/>
<dbReference type="AlphaFoldDB" id="F2Q275"/>
<evidence type="ECO:0000313" key="2">
    <source>
        <dbReference type="Proteomes" id="UP000009169"/>
    </source>
</evidence>
<reference evidence="2" key="1">
    <citation type="journal article" date="2012" name="MBio">
        <title>Comparative genome analysis of Trichophyton rubrum and related dermatophytes reveals candidate genes involved in infection.</title>
        <authorList>
            <person name="Martinez D.A."/>
            <person name="Oliver B.G."/>
            <person name="Graeser Y."/>
            <person name="Goldberg J.M."/>
            <person name="Li W."/>
            <person name="Martinez-Rossi N.M."/>
            <person name="Monod M."/>
            <person name="Shelest E."/>
            <person name="Barton R.C."/>
            <person name="Birch E."/>
            <person name="Brakhage A.A."/>
            <person name="Chen Z."/>
            <person name="Gurr S.J."/>
            <person name="Heiman D."/>
            <person name="Heitman J."/>
            <person name="Kosti I."/>
            <person name="Rossi A."/>
            <person name="Saif S."/>
            <person name="Samalova M."/>
            <person name="Saunders C.W."/>
            <person name="Shea T."/>
            <person name="Summerbell R.C."/>
            <person name="Xu J."/>
            <person name="Young S."/>
            <person name="Zeng Q."/>
            <person name="Birren B.W."/>
            <person name="Cuomo C.A."/>
            <person name="White T.C."/>
        </authorList>
    </citation>
    <scope>NUCLEOTIDE SEQUENCE [LARGE SCALE GENOMIC DNA]</scope>
    <source>
        <strain evidence="2">ATCC MYA-4606 / CBS 127.97</strain>
    </source>
</reference>
<dbReference type="HOGENOM" id="CLU_2110674_0_0_1"/>
<gene>
    <name evidence="1" type="ORF">TEQG_07170</name>
</gene>
<dbReference type="EMBL" id="DS995775">
    <property type="protein sequence ID" value="EGE08243.1"/>
    <property type="molecule type" value="Genomic_DNA"/>
</dbReference>
<dbReference type="VEuPathDB" id="FungiDB:TEQG_07170"/>
<keyword evidence="2" id="KW-1185">Reference proteome</keyword>
<accession>F2Q275</accession>
<name>F2Q275_TRIEC</name>
<organism evidence="1 2">
    <name type="scientific">Trichophyton equinum (strain ATCC MYA-4606 / CBS 127.97)</name>
    <name type="common">Horse ringworm fungus</name>
    <dbReference type="NCBI Taxonomy" id="559882"/>
    <lineage>
        <taxon>Eukaryota</taxon>
        <taxon>Fungi</taxon>
        <taxon>Dikarya</taxon>
        <taxon>Ascomycota</taxon>
        <taxon>Pezizomycotina</taxon>
        <taxon>Eurotiomycetes</taxon>
        <taxon>Eurotiomycetidae</taxon>
        <taxon>Onygenales</taxon>
        <taxon>Arthrodermataceae</taxon>
        <taxon>Trichophyton</taxon>
    </lineage>
</organism>